<sequence length="55" mass="6100">MEVQGGSFVKSLAACYYSADSTNKAILREAFAKYFDAYELRYQQHVAARGAEMAA</sequence>
<evidence type="ECO:0000313" key="1">
    <source>
        <dbReference type="EMBL" id="CAA2107717.1"/>
    </source>
</evidence>
<reference evidence="1" key="1">
    <citation type="submission" date="2019-12" db="EMBL/GenBank/DDBJ databases">
        <authorList>
            <person name="Cremers G."/>
        </authorList>
    </citation>
    <scope>NUCLEOTIDE SEQUENCE</scope>
    <source>
        <strain evidence="1">Vvax</strain>
    </source>
</reference>
<dbReference type="EMBL" id="LR743507">
    <property type="protein sequence ID" value="CAA2107717.1"/>
    <property type="molecule type" value="Genomic_DNA"/>
</dbReference>
<dbReference type="AlphaFoldDB" id="A0A679J2Z3"/>
<organism evidence="1">
    <name type="scientific">Variovorax paradoxus</name>
    <dbReference type="NCBI Taxonomy" id="34073"/>
    <lineage>
        <taxon>Bacteria</taxon>
        <taxon>Pseudomonadati</taxon>
        <taxon>Pseudomonadota</taxon>
        <taxon>Betaproteobacteria</taxon>
        <taxon>Burkholderiales</taxon>
        <taxon>Comamonadaceae</taxon>
        <taxon>Variovorax</taxon>
    </lineage>
</organism>
<protein>
    <submittedName>
        <fullName evidence="1">Uncharacterized protein</fullName>
    </submittedName>
</protein>
<dbReference type="RefSeq" id="WP_339091916.1">
    <property type="nucleotide sequence ID" value="NZ_LR743507.1"/>
</dbReference>
<gene>
    <name evidence="1" type="ORF">VVAX_04374</name>
</gene>
<name>A0A679J2Z3_VARPD</name>
<proteinExistence type="predicted"/>
<accession>A0A679J2Z3</accession>